<evidence type="ECO:0000256" key="1">
    <source>
        <dbReference type="SAM" id="MobiDB-lite"/>
    </source>
</evidence>
<dbReference type="RefSeq" id="XP_022307485.1">
    <property type="nucleotide sequence ID" value="XM_022451777.1"/>
</dbReference>
<dbReference type="GeneID" id="111113482"/>
<feature type="compositionally biased region" description="Polar residues" evidence="1">
    <location>
        <begin position="8"/>
        <end position="21"/>
    </location>
</feature>
<evidence type="ECO:0000313" key="3">
    <source>
        <dbReference type="RefSeq" id="XP_022307485.1"/>
    </source>
</evidence>
<dbReference type="Proteomes" id="UP000694844">
    <property type="component" value="Chromosome 9"/>
</dbReference>
<name>A0A8B8BW23_CRAVI</name>
<feature type="region of interest" description="Disordered" evidence="1">
    <location>
        <begin position="1"/>
        <end position="55"/>
    </location>
</feature>
<dbReference type="AlphaFoldDB" id="A0A8B8BW23"/>
<reference evidence="3" key="1">
    <citation type="submission" date="2025-08" db="UniProtKB">
        <authorList>
            <consortium name="RefSeq"/>
        </authorList>
    </citation>
    <scope>IDENTIFICATION</scope>
    <source>
        <tissue evidence="3">Whole sample</tissue>
    </source>
</reference>
<dbReference type="KEGG" id="cvn:111113482"/>
<gene>
    <name evidence="3" type="primary">LOC111113482</name>
</gene>
<organism evidence="2 3">
    <name type="scientific">Crassostrea virginica</name>
    <name type="common">Eastern oyster</name>
    <dbReference type="NCBI Taxonomy" id="6565"/>
    <lineage>
        <taxon>Eukaryota</taxon>
        <taxon>Metazoa</taxon>
        <taxon>Spiralia</taxon>
        <taxon>Lophotrochozoa</taxon>
        <taxon>Mollusca</taxon>
        <taxon>Bivalvia</taxon>
        <taxon>Autobranchia</taxon>
        <taxon>Pteriomorphia</taxon>
        <taxon>Ostreida</taxon>
        <taxon>Ostreoidea</taxon>
        <taxon>Ostreidae</taxon>
        <taxon>Crassostrea</taxon>
    </lineage>
</organism>
<protein>
    <submittedName>
        <fullName evidence="3">Uncharacterized protein LOC111113482</fullName>
    </submittedName>
</protein>
<evidence type="ECO:0000313" key="2">
    <source>
        <dbReference type="Proteomes" id="UP000694844"/>
    </source>
</evidence>
<keyword evidence="2" id="KW-1185">Reference proteome</keyword>
<sequence>MPADIDQKISTTGKQFTTQPDTTERRKTANSNLEQKISTAGKQFTSEPATTERRKTDTTFVSSLFMASKFEIPTSTSPTVLSTDTTLVSSSFMASKFEIPTPTSPTVPSTVENS</sequence>
<proteinExistence type="predicted"/>
<accession>A0A8B8BW23</accession>
<feature type="compositionally biased region" description="Polar residues" evidence="1">
    <location>
        <begin position="29"/>
        <end position="49"/>
    </location>
</feature>